<dbReference type="EMBL" id="MCGO01000008">
    <property type="protein sequence ID" value="ORY50048.1"/>
    <property type="molecule type" value="Genomic_DNA"/>
</dbReference>
<gene>
    <name evidence="2" type="ORF">BCR33DRAFT_713626</name>
</gene>
<feature type="compositionally biased region" description="Polar residues" evidence="1">
    <location>
        <begin position="213"/>
        <end position="222"/>
    </location>
</feature>
<keyword evidence="3" id="KW-1185">Reference proteome</keyword>
<dbReference type="AlphaFoldDB" id="A0A1Y2CSN0"/>
<feature type="compositionally biased region" description="Low complexity" evidence="1">
    <location>
        <begin position="224"/>
        <end position="236"/>
    </location>
</feature>
<evidence type="ECO:0000256" key="1">
    <source>
        <dbReference type="SAM" id="MobiDB-lite"/>
    </source>
</evidence>
<dbReference type="OrthoDB" id="6036at2759"/>
<sequence>MSSNLVLLKSVINREENKTCADCGARMPSMVCLNTSTFVCVSFSFDFSLMEVSALAAAGNDVAKRRYLATHDPRLLLEFMKEKDVPVVVDGVTVTAAPKKLGVVMADSFITKPSAPAFALPPPPSHSRPISSRAVVAPTHSVDDLLGIDFGADFTAAPVSTSIASEVTNNSVSNSERSVNESSKSSIKVDSVEPKSVPTIAAAAEPAPQTTTKSADITTPTRSSPPVSVNPFPNTPTSDDPFSFNEPIASTSATQSIQQQQQDLFMDSPPPETLSSEKPLDIHPLQFTAVTNANPTPVKKQDNLSDLLDLVKPETEVGQGSGMGSLLELALQGVQSTHEDVMGDLKSLALGGGLIDISEPAQQEVEKGNEVIEKREQKALREDQVLSGGWGVDEDEEEEEEVLAVPVSVSQPVAQFHTIDDVLDNPWG</sequence>
<comment type="caution">
    <text evidence="2">The sequence shown here is derived from an EMBL/GenBank/DDBJ whole genome shotgun (WGS) entry which is preliminary data.</text>
</comment>
<dbReference type="SUPFAM" id="SSF57863">
    <property type="entry name" value="ArfGap/RecO-like zinc finger"/>
    <property type="match status" value="1"/>
</dbReference>
<feature type="region of interest" description="Disordered" evidence="1">
    <location>
        <begin position="168"/>
        <end position="236"/>
    </location>
</feature>
<dbReference type="Gene3D" id="1.10.220.150">
    <property type="entry name" value="Arf GTPase activating protein"/>
    <property type="match status" value="1"/>
</dbReference>
<dbReference type="InterPro" id="IPR038508">
    <property type="entry name" value="ArfGAP_dom_sf"/>
</dbReference>
<protein>
    <submittedName>
        <fullName evidence="2">Uncharacterized protein</fullName>
    </submittedName>
</protein>
<evidence type="ECO:0000313" key="3">
    <source>
        <dbReference type="Proteomes" id="UP000193642"/>
    </source>
</evidence>
<organism evidence="2 3">
    <name type="scientific">Rhizoclosmatium globosum</name>
    <dbReference type="NCBI Taxonomy" id="329046"/>
    <lineage>
        <taxon>Eukaryota</taxon>
        <taxon>Fungi</taxon>
        <taxon>Fungi incertae sedis</taxon>
        <taxon>Chytridiomycota</taxon>
        <taxon>Chytridiomycota incertae sedis</taxon>
        <taxon>Chytridiomycetes</taxon>
        <taxon>Chytridiales</taxon>
        <taxon>Chytriomycetaceae</taxon>
        <taxon>Rhizoclosmatium</taxon>
    </lineage>
</organism>
<accession>A0A1Y2CSN0</accession>
<feature type="compositionally biased region" description="Low complexity" evidence="1">
    <location>
        <begin position="198"/>
        <end position="212"/>
    </location>
</feature>
<evidence type="ECO:0000313" key="2">
    <source>
        <dbReference type="EMBL" id="ORY50048.1"/>
    </source>
</evidence>
<reference evidence="2 3" key="1">
    <citation type="submission" date="2016-07" db="EMBL/GenBank/DDBJ databases">
        <title>Pervasive Adenine N6-methylation of Active Genes in Fungi.</title>
        <authorList>
            <consortium name="DOE Joint Genome Institute"/>
            <person name="Mondo S.J."/>
            <person name="Dannebaum R.O."/>
            <person name="Kuo R.C."/>
            <person name="Labutti K."/>
            <person name="Haridas S."/>
            <person name="Kuo A."/>
            <person name="Salamov A."/>
            <person name="Ahrendt S.R."/>
            <person name="Lipzen A."/>
            <person name="Sullivan W."/>
            <person name="Andreopoulos W.B."/>
            <person name="Clum A."/>
            <person name="Lindquist E."/>
            <person name="Daum C."/>
            <person name="Ramamoorthy G.K."/>
            <person name="Gryganskyi A."/>
            <person name="Culley D."/>
            <person name="Magnuson J.K."/>
            <person name="James T.Y."/>
            <person name="O'Malley M.A."/>
            <person name="Stajich J.E."/>
            <person name="Spatafora J.W."/>
            <person name="Visel A."/>
            <person name="Grigoriev I.V."/>
        </authorList>
    </citation>
    <scope>NUCLEOTIDE SEQUENCE [LARGE SCALE GENOMIC DNA]</scope>
    <source>
        <strain evidence="2 3">JEL800</strain>
    </source>
</reference>
<proteinExistence type="predicted"/>
<feature type="compositionally biased region" description="Low complexity" evidence="1">
    <location>
        <begin position="168"/>
        <end position="186"/>
    </location>
</feature>
<dbReference type="InterPro" id="IPR037278">
    <property type="entry name" value="ARFGAP/RecO"/>
</dbReference>
<dbReference type="Proteomes" id="UP000193642">
    <property type="component" value="Unassembled WGS sequence"/>
</dbReference>
<name>A0A1Y2CSN0_9FUNG</name>